<dbReference type="InterPro" id="IPR017927">
    <property type="entry name" value="FAD-bd_FR_type"/>
</dbReference>
<dbReference type="PANTHER" id="PTHR19384:SF17">
    <property type="entry name" value="NADPH--CYTOCHROME P450 REDUCTASE"/>
    <property type="match status" value="1"/>
</dbReference>
<evidence type="ECO:0000259" key="5">
    <source>
        <dbReference type="PROSITE" id="PS50902"/>
    </source>
</evidence>
<dbReference type="GO" id="GO:0005829">
    <property type="term" value="C:cytosol"/>
    <property type="evidence" value="ECO:0007669"/>
    <property type="project" value="TreeGrafter"/>
</dbReference>
<protein>
    <recommendedName>
        <fullName evidence="4">NADPH--hemoprotein reductase</fullName>
        <ecNumber evidence="4">1.6.2.4</ecNumber>
    </recommendedName>
</protein>
<dbReference type="Pfam" id="PF00175">
    <property type="entry name" value="NAD_binding_1"/>
    <property type="match status" value="1"/>
</dbReference>
<comment type="caution">
    <text evidence="7">The sequence shown here is derived from an EMBL/GenBank/DDBJ whole genome shotgun (WGS) entry which is preliminary data.</text>
</comment>
<dbReference type="Proteomes" id="UP000072741">
    <property type="component" value="Unassembled WGS sequence"/>
</dbReference>
<dbReference type="Pfam" id="PF00258">
    <property type="entry name" value="Flavodoxin_1"/>
    <property type="match status" value="1"/>
</dbReference>
<evidence type="ECO:0000256" key="2">
    <source>
        <dbReference type="ARBA" id="ARBA00022643"/>
    </source>
</evidence>
<name>A0A147GWA2_9BURK</name>
<dbReference type="AlphaFoldDB" id="A0A147GWA2"/>
<dbReference type="InterPro" id="IPR001709">
    <property type="entry name" value="Flavoprot_Pyr_Nucl_cyt_Rdtase"/>
</dbReference>
<dbReference type="SUPFAM" id="SSF63380">
    <property type="entry name" value="Riboflavin synthase domain-like"/>
    <property type="match status" value="1"/>
</dbReference>
<sequence length="449" mass="48178">MNELARQLAAGGATLAYAGLCAALYLRERRRAAAQAGAAAALNDRGGPPVLVAHATQTGQAETLAWQTAKALHATGLAVRVLPLNAVDAALLARTPRALFIASTYGEGDAPDGASDFFDTCMARPAALAPLRYGLLALGDRQYARFCGFGRQLDDWLRASGATPDFAPIEVDRGDPEALAQWQRRLGVDAAAPAAAATPQPWTLARREHLNPGSQGGPIHLVTLRPPAGPPLRWEAGDVADVHLAEDPGRPRSYSICSIPEEGELRLLVRQVRHADGRPGAASGLLGTLLQPGQQVDLALRPNPGFRLGDNARRPLVLIGNGTGLAGLRALLRARISRGLHDQWLVFGERQAAHDALLDDELRTWLAEGRLARLDRVFSRDQPARRYVQHVLLEQAQALRAWCARGAAFYVCGSLEGMAAEVDAALRQVLGAVGVQALRREGRYLRDVY</sequence>
<dbReference type="EMBL" id="LDSL01000064">
    <property type="protein sequence ID" value="KTT21864.1"/>
    <property type="molecule type" value="Genomic_DNA"/>
</dbReference>
<dbReference type="PANTHER" id="PTHR19384">
    <property type="entry name" value="NITRIC OXIDE SYNTHASE-RELATED"/>
    <property type="match status" value="1"/>
</dbReference>
<evidence type="ECO:0000256" key="3">
    <source>
        <dbReference type="ARBA" id="ARBA00022982"/>
    </source>
</evidence>
<dbReference type="SUPFAM" id="SSF52218">
    <property type="entry name" value="Flavoproteins"/>
    <property type="match status" value="1"/>
</dbReference>
<dbReference type="PATRIC" id="fig|433924.3.peg.4185"/>
<dbReference type="GO" id="GO:0003958">
    <property type="term" value="F:NADPH-hemoprotein reductase activity"/>
    <property type="evidence" value="ECO:0007669"/>
    <property type="project" value="UniProtKB-EC"/>
</dbReference>
<dbReference type="SUPFAM" id="SSF52343">
    <property type="entry name" value="Ferredoxin reductase-like, C-terminal NADP-linked domain"/>
    <property type="match status" value="1"/>
</dbReference>
<keyword evidence="8" id="KW-1185">Reference proteome</keyword>
<dbReference type="InterPro" id="IPR039261">
    <property type="entry name" value="FNR_nucleotide-bd"/>
</dbReference>
<dbReference type="InterPro" id="IPR001094">
    <property type="entry name" value="Flavdoxin-like"/>
</dbReference>
<dbReference type="InterPro" id="IPR017938">
    <property type="entry name" value="Riboflavin_synthase-like_b-brl"/>
</dbReference>
<dbReference type="PRINTS" id="PR00369">
    <property type="entry name" value="FLAVODOXIN"/>
</dbReference>
<dbReference type="Gene3D" id="3.40.50.360">
    <property type="match status" value="1"/>
</dbReference>
<proteinExistence type="predicted"/>
<dbReference type="Gene3D" id="2.40.30.10">
    <property type="entry name" value="Translation factors"/>
    <property type="match status" value="1"/>
</dbReference>
<dbReference type="Gene3D" id="3.40.50.80">
    <property type="entry name" value="Nucleotide-binding domain of ferredoxin-NADP reductase (FNR) module"/>
    <property type="match status" value="1"/>
</dbReference>
<dbReference type="RefSeq" id="WP_058642006.1">
    <property type="nucleotide sequence ID" value="NZ_LDSL01000064.1"/>
</dbReference>
<dbReference type="EC" id="1.6.2.4" evidence="4"/>
<keyword evidence="1" id="KW-0285">Flavoprotein</keyword>
<keyword evidence="3" id="KW-0813">Transport</keyword>
<keyword evidence="2" id="KW-0288">FMN</keyword>
<evidence type="ECO:0000313" key="7">
    <source>
        <dbReference type="EMBL" id="KTT21864.1"/>
    </source>
</evidence>
<dbReference type="OrthoDB" id="9816402at2"/>
<gene>
    <name evidence="7" type="ORF">NS331_10890</name>
</gene>
<evidence type="ECO:0000259" key="6">
    <source>
        <dbReference type="PROSITE" id="PS51384"/>
    </source>
</evidence>
<organism evidence="7 8">
    <name type="scientific">Pseudacidovorax intermedius</name>
    <dbReference type="NCBI Taxonomy" id="433924"/>
    <lineage>
        <taxon>Bacteria</taxon>
        <taxon>Pseudomonadati</taxon>
        <taxon>Pseudomonadota</taxon>
        <taxon>Betaproteobacteria</taxon>
        <taxon>Burkholderiales</taxon>
        <taxon>Comamonadaceae</taxon>
        <taxon>Pseudacidovorax</taxon>
    </lineage>
</organism>
<feature type="domain" description="Flavodoxin-like" evidence="5">
    <location>
        <begin position="50"/>
        <end position="187"/>
    </location>
</feature>
<dbReference type="GO" id="GO:0010181">
    <property type="term" value="F:FMN binding"/>
    <property type="evidence" value="ECO:0007669"/>
    <property type="project" value="InterPro"/>
</dbReference>
<dbReference type="InterPro" id="IPR008254">
    <property type="entry name" value="Flavodoxin/NO_synth"/>
</dbReference>
<dbReference type="PROSITE" id="PS50902">
    <property type="entry name" value="FLAVODOXIN_LIKE"/>
    <property type="match status" value="1"/>
</dbReference>
<reference evidence="7 8" key="1">
    <citation type="journal article" date="2016" name="Front. Microbiol.">
        <title>Genomic Resource of Rice Seed Associated Bacteria.</title>
        <authorList>
            <person name="Midha S."/>
            <person name="Bansal K."/>
            <person name="Sharma S."/>
            <person name="Kumar N."/>
            <person name="Patil P.P."/>
            <person name="Chaudhry V."/>
            <person name="Patil P.B."/>
        </authorList>
    </citation>
    <scope>NUCLEOTIDE SEQUENCE [LARGE SCALE GENOMIC DNA]</scope>
    <source>
        <strain evidence="7 8">NS331</strain>
    </source>
</reference>
<keyword evidence="3" id="KW-0249">Electron transport</keyword>
<dbReference type="InterPro" id="IPR029039">
    <property type="entry name" value="Flavoprotein-like_sf"/>
</dbReference>
<evidence type="ECO:0000313" key="8">
    <source>
        <dbReference type="Proteomes" id="UP000072741"/>
    </source>
</evidence>
<dbReference type="PRINTS" id="PR00371">
    <property type="entry name" value="FPNCR"/>
</dbReference>
<feature type="domain" description="FAD-binding FR-type" evidence="6">
    <location>
        <begin position="197"/>
        <end position="309"/>
    </location>
</feature>
<dbReference type="CDD" id="cd06200">
    <property type="entry name" value="SiR_like1"/>
    <property type="match status" value="1"/>
</dbReference>
<evidence type="ECO:0000256" key="1">
    <source>
        <dbReference type="ARBA" id="ARBA00022630"/>
    </source>
</evidence>
<accession>A0A147GWA2</accession>
<dbReference type="InterPro" id="IPR001433">
    <property type="entry name" value="OxRdtase_FAD/NAD-bd"/>
</dbReference>
<evidence type="ECO:0000256" key="4">
    <source>
        <dbReference type="ARBA" id="ARBA00023797"/>
    </source>
</evidence>
<dbReference type="GO" id="GO:0050660">
    <property type="term" value="F:flavin adenine dinucleotide binding"/>
    <property type="evidence" value="ECO:0007669"/>
    <property type="project" value="TreeGrafter"/>
</dbReference>
<dbReference type="PROSITE" id="PS51384">
    <property type="entry name" value="FAD_FR"/>
    <property type="match status" value="1"/>
</dbReference>